<protein>
    <submittedName>
        <fullName evidence="1">Uncharacterized protein</fullName>
    </submittedName>
</protein>
<organism evidence="1 2">
    <name type="scientific">Phlebia brevispora</name>
    <dbReference type="NCBI Taxonomy" id="194682"/>
    <lineage>
        <taxon>Eukaryota</taxon>
        <taxon>Fungi</taxon>
        <taxon>Dikarya</taxon>
        <taxon>Basidiomycota</taxon>
        <taxon>Agaricomycotina</taxon>
        <taxon>Agaricomycetes</taxon>
        <taxon>Polyporales</taxon>
        <taxon>Meruliaceae</taxon>
        <taxon>Phlebia</taxon>
    </lineage>
</organism>
<keyword evidence="2" id="KW-1185">Reference proteome</keyword>
<reference evidence="1" key="1">
    <citation type="submission" date="2022-07" db="EMBL/GenBank/DDBJ databases">
        <title>Genome Sequence of Phlebia brevispora.</title>
        <authorList>
            <person name="Buettner E."/>
        </authorList>
    </citation>
    <scope>NUCLEOTIDE SEQUENCE</scope>
    <source>
        <strain evidence="1">MPL23</strain>
    </source>
</reference>
<sequence length="109" mass="12020">MPCHLPNGARDFVLIPTLHDVRATAFRGNCLSGWEDQWNVNTEFAAMEIARAADICVSPTPMRLTGLISPMERSEDQEPPPRAAGPYFIVLFGTEEGIDGVVCGIWKDM</sequence>
<dbReference type="EMBL" id="JANHOG010001778">
    <property type="protein sequence ID" value="KAJ3531748.1"/>
    <property type="molecule type" value="Genomic_DNA"/>
</dbReference>
<accession>A0ACC1S4A4</accession>
<name>A0ACC1S4A4_9APHY</name>
<proteinExistence type="predicted"/>
<dbReference type="Proteomes" id="UP001148662">
    <property type="component" value="Unassembled WGS sequence"/>
</dbReference>
<gene>
    <name evidence="1" type="ORF">NM688_g7529</name>
</gene>
<evidence type="ECO:0000313" key="1">
    <source>
        <dbReference type="EMBL" id="KAJ3531748.1"/>
    </source>
</evidence>
<evidence type="ECO:0000313" key="2">
    <source>
        <dbReference type="Proteomes" id="UP001148662"/>
    </source>
</evidence>
<comment type="caution">
    <text evidence="1">The sequence shown here is derived from an EMBL/GenBank/DDBJ whole genome shotgun (WGS) entry which is preliminary data.</text>
</comment>